<gene>
    <name evidence="2" type="ORF">J2853_002391</name>
</gene>
<keyword evidence="3" id="KW-1185">Reference proteome</keyword>
<dbReference type="Pfam" id="PF01526">
    <property type="entry name" value="DDE_Tnp_Tn3"/>
    <property type="match status" value="1"/>
</dbReference>
<evidence type="ECO:0000313" key="2">
    <source>
        <dbReference type="EMBL" id="MDP9843180.1"/>
    </source>
</evidence>
<organism evidence="2 3">
    <name type="scientific">Streptosporangium lutulentum</name>
    <dbReference type="NCBI Taxonomy" id="1461250"/>
    <lineage>
        <taxon>Bacteria</taxon>
        <taxon>Bacillati</taxon>
        <taxon>Actinomycetota</taxon>
        <taxon>Actinomycetes</taxon>
        <taxon>Streptosporangiales</taxon>
        <taxon>Streptosporangiaceae</taxon>
        <taxon>Streptosporangium</taxon>
    </lineage>
</organism>
<protein>
    <recommendedName>
        <fullName evidence="1">Tn3 transposase DDE domain-containing protein</fullName>
    </recommendedName>
</protein>
<proteinExistence type="predicted"/>
<comment type="caution">
    <text evidence="2">The sequence shown here is derived from an EMBL/GenBank/DDBJ whole genome shotgun (WGS) entry which is preliminary data.</text>
</comment>
<name>A0ABT9Q8V0_9ACTN</name>
<dbReference type="EMBL" id="JAUSQU010000001">
    <property type="protein sequence ID" value="MDP9843180.1"/>
    <property type="molecule type" value="Genomic_DNA"/>
</dbReference>
<dbReference type="InterPro" id="IPR002513">
    <property type="entry name" value="Tn3_Tnp_DDE_dom"/>
</dbReference>
<sequence>MDAALTKLRSQGFPVHEEEDVARLSPLIHGHVNMLGRYSFALPDLPGGFRPLGKPADTHPEDSDT</sequence>
<feature type="domain" description="Tn3 transposase DDE" evidence="1">
    <location>
        <begin position="1"/>
        <end position="38"/>
    </location>
</feature>
<reference evidence="2 3" key="1">
    <citation type="submission" date="2023-07" db="EMBL/GenBank/DDBJ databases">
        <title>Sequencing the genomes of 1000 actinobacteria strains.</title>
        <authorList>
            <person name="Klenk H.-P."/>
        </authorList>
    </citation>
    <scope>NUCLEOTIDE SEQUENCE [LARGE SCALE GENOMIC DNA]</scope>
    <source>
        <strain evidence="2 3">DSM 46740</strain>
    </source>
</reference>
<evidence type="ECO:0000313" key="3">
    <source>
        <dbReference type="Proteomes" id="UP001225356"/>
    </source>
</evidence>
<accession>A0ABT9Q8V0</accession>
<evidence type="ECO:0000259" key="1">
    <source>
        <dbReference type="Pfam" id="PF01526"/>
    </source>
</evidence>
<dbReference type="Proteomes" id="UP001225356">
    <property type="component" value="Unassembled WGS sequence"/>
</dbReference>